<gene>
    <name evidence="2" type="ORF">Zmor_022519</name>
</gene>
<keyword evidence="1" id="KW-0732">Signal</keyword>
<feature type="chain" id="PRO_5041414988" evidence="1">
    <location>
        <begin position="23"/>
        <end position="201"/>
    </location>
</feature>
<evidence type="ECO:0000313" key="2">
    <source>
        <dbReference type="EMBL" id="KAJ3644817.1"/>
    </source>
</evidence>
<keyword evidence="3" id="KW-1185">Reference proteome</keyword>
<evidence type="ECO:0000256" key="1">
    <source>
        <dbReference type="SAM" id="SignalP"/>
    </source>
</evidence>
<dbReference type="InterPro" id="IPR031983">
    <property type="entry name" value="DUF4786"/>
</dbReference>
<proteinExistence type="predicted"/>
<protein>
    <submittedName>
        <fullName evidence="2">Uncharacterized protein</fullName>
    </submittedName>
</protein>
<sequence length="201" mass="23258">MSLFFQMYTLFLLLTLASLAASKTLSPFSPYAMHPCRTRRSLDYFAPQYNYPLESRTNPQQQSFDPCNSPVTYLNMPMQTPPMYTSSLRYNLQPQLTMPSFHSHTMSSFHPQPVDFLGNGKPSTVWVDQWDSSNGLYRPTKPQELFQDVFQEKPQQTPQRTESVVHTLQKPYVFNGKPTKMYVLNDLHRALGVNALDNFYP</sequence>
<dbReference type="Pfam" id="PF16027">
    <property type="entry name" value="DUF4786"/>
    <property type="match status" value="1"/>
</dbReference>
<feature type="signal peptide" evidence="1">
    <location>
        <begin position="1"/>
        <end position="22"/>
    </location>
</feature>
<dbReference type="AlphaFoldDB" id="A0AA38HYU4"/>
<accession>A0AA38HYU4</accession>
<dbReference type="Proteomes" id="UP001168821">
    <property type="component" value="Unassembled WGS sequence"/>
</dbReference>
<name>A0AA38HYU4_9CUCU</name>
<comment type="caution">
    <text evidence="2">The sequence shown here is derived from an EMBL/GenBank/DDBJ whole genome shotgun (WGS) entry which is preliminary data.</text>
</comment>
<organism evidence="2 3">
    <name type="scientific">Zophobas morio</name>
    <dbReference type="NCBI Taxonomy" id="2755281"/>
    <lineage>
        <taxon>Eukaryota</taxon>
        <taxon>Metazoa</taxon>
        <taxon>Ecdysozoa</taxon>
        <taxon>Arthropoda</taxon>
        <taxon>Hexapoda</taxon>
        <taxon>Insecta</taxon>
        <taxon>Pterygota</taxon>
        <taxon>Neoptera</taxon>
        <taxon>Endopterygota</taxon>
        <taxon>Coleoptera</taxon>
        <taxon>Polyphaga</taxon>
        <taxon>Cucujiformia</taxon>
        <taxon>Tenebrionidae</taxon>
        <taxon>Zophobas</taxon>
    </lineage>
</organism>
<dbReference type="EMBL" id="JALNTZ010000007">
    <property type="protein sequence ID" value="KAJ3644817.1"/>
    <property type="molecule type" value="Genomic_DNA"/>
</dbReference>
<reference evidence="2" key="1">
    <citation type="journal article" date="2023" name="G3 (Bethesda)">
        <title>Whole genome assemblies of Zophobas morio and Tenebrio molitor.</title>
        <authorList>
            <person name="Kaur S."/>
            <person name="Stinson S.A."/>
            <person name="diCenzo G.C."/>
        </authorList>
    </citation>
    <scope>NUCLEOTIDE SEQUENCE</scope>
    <source>
        <strain evidence="2">QUZm001</strain>
    </source>
</reference>
<evidence type="ECO:0000313" key="3">
    <source>
        <dbReference type="Proteomes" id="UP001168821"/>
    </source>
</evidence>